<reference evidence="3" key="1">
    <citation type="submission" date="2022-02" db="EMBL/GenBank/DDBJ databases">
        <authorList>
            <person name="Henning P.M."/>
            <person name="McCubbin A.G."/>
            <person name="Shore J.S."/>
        </authorList>
    </citation>
    <scope>NUCLEOTIDE SEQUENCE</scope>
    <source>
        <strain evidence="3">F60SS</strain>
        <tissue evidence="3">Leaves</tissue>
    </source>
</reference>
<evidence type="ECO:0000256" key="2">
    <source>
        <dbReference type="PROSITE-ProRule" id="PRU00708"/>
    </source>
</evidence>
<dbReference type="NCBIfam" id="TIGR00756">
    <property type="entry name" value="PPR"/>
    <property type="match status" value="1"/>
</dbReference>
<sequence>DPFIVLELLRMCSNLNSINYANKFFSYTQTPNVFLFTALIDGFVSSGLYSEGIHSYYQMINSSILPDKYVIASVLNACGCQLALRECREVHWQVSKLGLSSDRLTRMKLLEGYGKCGAFDEANQWCEITIDFTISKMALVPVVTSGKDYIL</sequence>
<dbReference type="GO" id="GO:0009451">
    <property type="term" value="P:RNA modification"/>
    <property type="evidence" value="ECO:0007669"/>
    <property type="project" value="InterPro"/>
</dbReference>
<protein>
    <recommendedName>
        <fullName evidence="5">Pentatricopeptide repeat-containing protein</fullName>
    </recommendedName>
</protein>
<dbReference type="Gene3D" id="1.25.40.10">
    <property type="entry name" value="Tetratricopeptide repeat domain"/>
    <property type="match status" value="1"/>
</dbReference>
<dbReference type="PANTHER" id="PTHR47926">
    <property type="entry name" value="PENTATRICOPEPTIDE REPEAT-CONTAINING PROTEIN"/>
    <property type="match status" value="1"/>
</dbReference>
<dbReference type="InterPro" id="IPR002885">
    <property type="entry name" value="PPR_rpt"/>
</dbReference>
<proteinExistence type="predicted"/>
<evidence type="ECO:0000256" key="1">
    <source>
        <dbReference type="ARBA" id="ARBA00022737"/>
    </source>
</evidence>
<dbReference type="GO" id="GO:0003723">
    <property type="term" value="F:RNA binding"/>
    <property type="evidence" value="ECO:0007669"/>
    <property type="project" value="InterPro"/>
</dbReference>
<evidence type="ECO:0008006" key="5">
    <source>
        <dbReference type="Google" id="ProtNLM"/>
    </source>
</evidence>
<accession>A0A9Q0FS17</accession>
<feature type="non-terminal residue" evidence="3">
    <location>
        <position position="151"/>
    </location>
</feature>
<dbReference type="InterPro" id="IPR011990">
    <property type="entry name" value="TPR-like_helical_dom_sf"/>
</dbReference>
<reference evidence="3" key="2">
    <citation type="journal article" date="2023" name="Plants (Basel)">
        <title>Annotation of the Turnera subulata (Passifloraceae) Draft Genome Reveals the S-Locus Evolved after the Divergence of Turneroideae from Passifloroideae in a Stepwise Manner.</title>
        <authorList>
            <person name="Henning P.M."/>
            <person name="Roalson E.H."/>
            <person name="Mir W."/>
            <person name="McCubbin A.G."/>
            <person name="Shore J.S."/>
        </authorList>
    </citation>
    <scope>NUCLEOTIDE SEQUENCE</scope>
    <source>
        <strain evidence="3">F60SS</strain>
    </source>
</reference>
<dbReference type="PROSITE" id="PS51375">
    <property type="entry name" value="PPR"/>
    <property type="match status" value="1"/>
</dbReference>
<keyword evidence="4" id="KW-1185">Reference proteome</keyword>
<organism evidence="3 4">
    <name type="scientific">Turnera subulata</name>
    <dbReference type="NCBI Taxonomy" id="218843"/>
    <lineage>
        <taxon>Eukaryota</taxon>
        <taxon>Viridiplantae</taxon>
        <taxon>Streptophyta</taxon>
        <taxon>Embryophyta</taxon>
        <taxon>Tracheophyta</taxon>
        <taxon>Spermatophyta</taxon>
        <taxon>Magnoliopsida</taxon>
        <taxon>eudicotyledons</taxon>
        <taxon>Gunneridae</taxon>
        <taxon>Pentapetalae</taxon>
        <taxon>rosids</taxon>
        <taxon>fabids</taxon>
        <taxon>Malpighiales</taxon>
        <taxon>Passifloraceae</taxon>
        <taxon>Turnera</taxon>
    </lineage>
</organism>
<dbReference type="AlphaFoldDB" id="A0A9Q0FS17"/>
<feature type="repeat" description="PPR" evidence="2">
    <location>
        <begin position="32"/>
        <end position="66"/>
    </location>
</feature>
<evidence type="ECO:0000313" key="4">
    <source>
        <dbReference type="Proteomes" id="UP001141552"/>
    </source>
</evidence>
<dbReference type="EMBL" id="JAKUCV010004094">
    <property type="protein sequence ID" value="KAJ4836517.1"/>
    <property type="molecule type" value="Genomic_DNA"/>
</dbReference>
<dbReference type="PANTHER" id="PTHR47926:SF456">
    <property type="entry name" value="PENTATRICOPEPTIDE REPEAT-CONTAINING PROTEIN ELI1, CHLOROPLASTIC"/>
    <property type="match status" value="1"/>
</dbReference>
<dbReference type="OrthoDB" id="185373at2759"/>
<keyword evidence="1" id="KW-0677">Repeat</keyword>
<dbReference type="Proteomes" id="UP001141552">
    <property type="component" value="Unassembled WGS sequence"/>
</dbReference>
<evidence type="ECO:0000313" key="3">
    <source>
        <dbReference type="EMBL" id="KAJ4836517.1"/>
    </source>
</evidence>
<gene>
    <name evidence="3" type="ORF">Tsubulata_051547</name>
</gene>
<dbReference type="Pfam" id="PF01535">
    <property type="entry name" value="PPR"/>
    <property type="match status" value="1"/>
</dbReference>
<comment type="caution">
    <text evidence="3">The sequence shown here is derived from an EMBL/GenBank/DDBJ whole genome shotgun (WGS) entry which is preliminary data.</text>
</comment>
<dbReference type="InterPro" id="IPR046960">
    <property type="entry name" value="PPR_At4g14850-like_plant"/>
</dbReference>
<name>A0A9Q0FS17_9ROSI</name>